<dbReference type="SUPFAM" id="SSF54236">
    <property type="entry name" value="Ubiquitin-like"/>
    <property type="match status" value="1"/>
</dbReference>
<dbReference type="InterPro" id="IPR004241">
    <property type="entry name" value="Atg8-like"/>
</dbReference>
<name>A0A914WH20_9BILA</name>
<dbReference type="Gene3D" id="3.10.20.90">
    <property type="entry name" value="Phosphatidylinositol 3-kinase Catalytic Subunit, Chain A, domain 1"/>
    <property type="match status" value="1"/>
</dbReference>
<dbReference type="GO" id="GO:0031410">
    <property type="term" value="C:cytoplasmic vesicle"/>
    <property type="evidence" value="ECO:0007669"/>
    <property type="project" value="UniProtKB-KW"/>
</dbReference>
<evidence type="ECO:0000256" key="6">
    <source>
        <dbReference type="ARBA" id="ARBA00023288"/>
    </source>
</evidence>
<dbReference type="GO" id="GO:0006950">
    <property type="term" value="P:response to stress"/>
    <property type="evidence" value="ECO:0007669"/>
    <property type="project" value="UniProtKB-ARBA"/>
</dbReference>
<evidence type="ECO:0000256" key="2">
    <source>
        <dbReference type="ARBA" id="ARBA00007293"/>
    </source>
</evidence>
<dbReference type="GO" id="GO:0012505">
    <property type="term" value="C:endomembrane system"/>
    <property type="evidence" value="ECO:0007669"/>
    <property type="project" value="UniProtKB-SubCell"/>
</dbReference>
<accession>A0A914WH20</accession>
<dbReference type="PANTHER" id="PTHR10969">
    <property type="entry name" value="MICROTUBULE-ASSOCIATED PROTEINS 1A/1B LIGHT CHAIN 3-RELATED"/>
    <property type="match status" value="1"/>
</dbReference>
<evidence type="ECO:0000256" key="8">
    <source>
        <dbReference type="ARBA" id="ARBA00037868"/>
    </source>
</evidence>
<dbReference type="AlphaFoldDB" id="A0A914WH20"/>
<evidence type="ECO:0000256" key="7">
    <source>
        <dbReference type="ARBA" id="ARBA00023329"/>
    </source>
</evidence>
<keyword evidence="6 9" id="KW-0449">Lipoprotein</keyword>
<evidence type="ECO:0000313" key="12">
    <source>
        <dbReference type="WBParaSite" id="PSAMB.scaffold388size53591.g5406.t1"/>
    </source>
</evidence>
<evidence type="ECO:0000256" key="9">
    <source>
        <dbReference type="PIRSR" id="PIRSR604241-50"/>
    </source>
</evidence>
<dbReference type="GO" id="GO:0016236">
    <property type="term" value="P:macroautophagy"/>
    <property type="evidence" value="ECO:0007669"/>
    <property type="project" value="UniProtKB-ARBA"/>
</dbReference>
<sequence length="144" mass="17057">MVFWRKKVVEVKPAKVGDCKRESGERRRSYKQRKSFEIRRSEADEIMRRFPDKIPILIERFKNETVLPQIDKMKFLVPADVTAGQLILLVRERLKVTSSQTSMYLLVNGRQLPCVTITTREMYEQYHDKDGFVYLSYSSHECYG</sequence>
<evidence type="ECO:0000256" key="5">
    <source>
        <dbReference type="ARBA" id="ARBA00023136"/>
    </source>
</evidence>
<dbReference type="WBParaSite" id="PSAMB.scaffold388size53591.g5406.t1">
    <property type="protein sequence ID" value="PSAMB.scaffold388size53591.g5406.t1"/>
    <property type="gene ID" value="PSAMB.scaffold388size53591.g5406"/>
</dbReference>
<organism evidence="11 12">
    <name type="scientific">Plectus sambesii</name>
    <dbReference type="NCBI Taxonomy" id="2011161"/>
    <lineage>
        <taxon>Eukaryota</taxon>
        <taxon>Metazoa</taxon>
        <taxon>Ecdysozoa</taxon>
        <taxon>Nematoda</taxon>
        <taxon>Chromadorea</taxon>
        <taxon>Plectida</taxon>
        <taxon>Plectina</taxon>
        <taxon>Plectoidea</taxon>
        <taxon>Plectidae</taxon>
        <taxon>Plectus</taxon>
    </lineage>
</organism>
<feature type="lipid moiety-binding region" description="Phosphatidylserine amidated glycine; alternate" evidence="9">
    <location>
        <position position="144"/>
    </location>
</feature>
<protein>
    <submittedName>
        <fullName evidence="12">Uncharacterized protein</fullName>
    </submittedName>
</protein>
<dbReference type="Proteomes" id="UP000887566">
    <property type="component" value="Unplaced"/>
</dbReference>
<evidence type="ECO:0000256" key="10">
    <source>
        <dbReference type="RuleBase" id="RU004384"/>
    </source>
</evidence>
<dbReference type="Pfam" id="PF02991">
    <property type="entry name" value="ATG8"/>
    <property type="match status" value="1"/>
</dbReference>
<dbReference type="FunFam" id="3.10.20.90:FF:000149">
    <property type="entry name" value="microtubule-associated proteins 1A/1B light chain 3C"/>
    <property type="match status" value="1"/>
</dbReference>
<keyword evidence="4 10" id="KW-0072">Autophagy</keyword>
<keyword evidence="11" id="KW-1185">Reference proteome</keyword>
<dbReference type="GO" id="GO:0005776">
    <property type="term" value="C:autophagosome"/>
    <property type="evidence" value="ECO:0007669"/>
    <property type="project" value="UniProtKB-SubCell"/>
</dbReference>
<proteinExistence type="inferred from homology"/>
<evidence type="ECO:0000313" key="11">
    <source>
        <dbReference type="Proteomes" id="UP000887566"/>
    </source>
</evidence>
<evidence type="ECO:0000256" key="3">
    <source>
        <dbReference type="ARBA" id="ARBA00022490"/>
    </source>
</evidence>
<evidence type="ECO:0000256" key="1">
    <source>
        <dbReference type="ARBA" id="ARBA00004419"/>
    </source>
</evidence>
<comment type="similarity">
    <text evidence="2 10">Belongs to the ATG8 family.</text>
</comment>
<evidence type="ECO:0000256" key="4">
    <source>
        <dbReference type="ARBA" id="ARBA00023006"/>
    </source>
</evidence>
<dbReference type="InterPro" id="IPR029071">
    <property type="entry name" value="Ubiquitin-like_domsf"/>
</dbReference>
<keyword evidence="7" id="KW-0968">Cytoplasmic vesicle</keyword>
<keyword evidence="5" id="KW-0472">Membrane</keyword>
<keyword evidence="3" id="KW-0963">Cytoplasm</keyword>
<reference evidence="12" key="1">
    <citation type="submission" date="2022-11" db="UniProtKB">
        <authorList>
            <consortium name="WormBaseParasite"/>
        </authorList>
    </citation>
    <scope>IDENTIFICATION</scope>
</reference>
<comment type="subcellular location">
    <subcellularLocation>
        <location evidence="1">Cytoplasmic vesicle</location>
        <location evidence="1">Autophagosome</location>
    </subcellularLocation>
    <subcellularLocation>
        <location evidence="8">Endomembrane system</location>
        <topology evidence="8">Lipid-anchor</topology>
    </subcellularLocation>
</comment>